<feature type="compositionally biased region" description="Low complexity" evidence="1">
    <location>
        <begin position="14"/>
        <end position="28"/>
    </location>
</feature>
<proteinExistence type="predicted"/>
<evidence type="ECO:0000256" key="1">
    <source>
        <dbReference type="SAM" id="MobiDB-lite"/>
    </source>
</evidence>
<comment type="caution">
    <text evidence="2">The sequence shown here is derived from an EMBL/GenBank/DDBJ whole genome shotgun (WGS) entry which is preliminary data.</text>
</comment>
<name>A0A9P4PHY6_9PLEO</name>
<dbReference type="AlphaFoldDB" id="A0A9P4PHY6"/>
<accession>A0A9P4PHY6</accession>
<gene>
    <name evidence="2" type="ORF">P171DRAFT_42253</name>
</gene>
<protein>
    <submittedName>
        <fullName evidence="2">Uncharacterized protein</fullName>
    </submittedName>
</protein>
<dbReference type="Proteomes" id="UP000799764">
    <property type="component" value="Unassembled WGS sequence"/>
</dbReference>
<evidence type="ECO:0000313" key="3">
    <source>
        <dbReference type="Proteomes" id="UP000799764"/>
    </source>
</evidence>
<organism evidence="2 3">
    <name type="scientific">Karstenula rhodostoma CBS 690.94</name>
    <dbReference type="NCBI Taxonomy" id="1392251"/>
    <lineage>
        <taxon>Eukaryota</taxon>
        <taxon>Fungi</taxon>
        <taxon>Dikarya</taxon>
        <taxon>Ascomycota</taxon>
        <taxon>Pezizomycotina</taxon>
        <taxon>Dothideomycetes</taxon>
        <taxon>Pleosporomycetidae</taxon>
        <taxon>Pleosporales</taxon>
        <taxon>Massarineae</taxon>
        <taxon>Didymosphaeriaceae</taxon>
        <taxon>Karstenula</taxon>
    </lineage>
</organism>
<feature type="region of interest" description="Disordered" evidence="1">
    <location>
        <begin position="1"/>
        <end position="34"/>
    </location>
</feature>
<dbReference type="EMBL" id="MU001502">
    <property type="protein sequence ID" value="KAF2443668.1"/>
    <property type="molecule type" value="Genomic_DNA"/>
</dbReference>
<keyword evidence="3" id="KW-1185">Reference proteome</keyword>
<reference evidence="2" key="1">
    <citation type="journal article" date="2020" name="Stud. Mycol.">
        <title>101 Dothideomycetes genomes: a test case for predicting lifestyles and emergence of pathogens.</title>
        <authorList>
            <person name="Haridas S."/>
            <person name="Albert R."/>
            <person name="Binder M."/>
            <person name="Bloem J."/>
            <person name="Labutti K."/>
            <person name="Salamov A."/>
            <person name="Andreopoulos B."/>
            <person name="Baker S."/>
            <person name="Barry K."/>
            <person name="Bills G."/>
            <person name="Bluhm B."/>
            <person name="Cannon C."/>
            <person name="Castanera R."/>
            <person name="Culley D."/>
            <person name="Daum C."/>
            <person name="Ezra D."/>
            <person name="Gonzalez J."/>
            <person name="Henrissat B."/>
            <person name="Kuo A."/>
            <person name="Liang C."/>
            <person name="Lipzen A."/>
            <person name="Lutzoni F."/>
            <person name="Magnuson J."/>
            <person name="Mondo S."/>
            <person name="Nolan M."/>
            <person name="Ohm R."/>
            <person name="Pangilinan J."/>
            <person name="Park H.-J."/>
            <person name="Ramirez L."/>
            <person name="Alfaro M."/>
            <person name="Sun H."/>
            <person name="Tritt A."/>
            <person name="Yoshinaga Y."/>
            <person name="Zwiers L.-H."/>
            <person name="Turgeon B."/>
            <person name="Goodwin S."/>
            <person name="Spatafora J."/>
            <person name="Crous P."/>
            <person name="Grigoriev I."/>
        </authorList>
    </citation>
    <scope>NUCLEOTIDE SEQUENCE</scope>
    <source>
        <strain evidence="2">CBS 690.94</strain>
    </source>
</reference>
<sequence>MPPEYNGRSSKNPSRSSALASADASAQASKEDKRNLKCAFASPISEVPYRGLGFLLNTPRVSGRPGARSRAARKVEFALDSPAPRVSSRYSTFPVQARRASEKFGALLARARSALGRRAARNQNARKLKCALDSPSSKVPSRYSTFSIQAPRTSGKFVARRGALGRPEARSRDIQKLKCALDSPAREVPDAYSTFLAQALGASGYCVASGARRRAPEARWGAKQRPVKIFKK</sequence>
<evidence type="ECO:0000313" key="2">
    <source>
        <dbReference type="EMBL" id="KAF2443668.1"/>
    </source>
</evidence>